<name>A0A9E7TRX2_9CAUD</name>
<gene>
    <name evidence="2" type="primary">163</name>
    <name evidence="2" type="ORF">SEA_ALEEMILY_163</name>
</gene>
<evidence type="ECO:0000313" key="3">
    <source>
        <dbReference type="Proteomes" id="UP001059192"/>
    </source>
</evidence>
<accession>A0A9E7TRX2</accession>
<protein>
    <submittedName>
        <fullName evidence="2">Uncharacterized protein</fullName>
    </submittedName>
</protein>
<proteinExistence type="predicted"/>
<dbReference type="Proteomes" id="UP001059192">
    <property type="component" value="Segment"/>
</dbReference>
<sequence length="231" mass="25999">MSAKMTREQVLAALKNPGAAKKSKSRKKAPAEGSKYTAEEKAKMDAEGKGLSGAVKEWAEKFKAMSDSEFWIAICFRTDADLRSFIDQTRLGVAPQAHILGQHLIECFGVDMSIEEPPHKKMGKFHVDKDEIKRQLQYKPHPDPLAGLEYTDSLHLDARIELDALAEALRRGQDPLWARKHAAPDDTEHWIAVAFDSREVKDKFLRLTGWDTVGNKYINGHKLAHLLDITL</sequence>
<evidence type="ECO:0000313" key="2">
    <source>
        <dbReference type="EMBL" id="UVK59902.1"/>
    </source>
</evidence>
<reference evidence="2" key="1">
    <citation type="submission" date="2022-07" db="EMBL/GenBank/DDBJ databases">
        <authorList>
            <person name="Basulto B.M."/>
            <person name="Goecke B.E."/>
            <person name="Engstrom E.M."/>
            <person name="Moore Y."/>
            <person name="Pitman H.D."/>
            <person name="Schroeder M.D."/>
            <person name="Simpson G.E."/>
            <person name="Welch N."/>
            <person name="Tibbetts T.J."/>
            <person name="Butela K.A."/>
            <person name="Garlena R.A."/>
            <person name="Russell D.A."/>
            <person name="Jacobs-Sera D."/>
            <person name="Hatfull G.F."/>
        </authorList>
    </citation>
    <scope>NUCLEOTIDE SEQUENCE</scope>
</reference>
<evidence type="ECO:0000256" key="1">
    <source>
        <dbReference type="SAM" id="MobiDB-lite"/>
    </source>
</evidence>
<organism evidence="2 3">
    <name type="scientific">Gordonia phage Aleemily</name>
    <dbReference type="NCBI Taxonomy" id="2965181"/>
    <lineage>
        <taxon>Viruses</taxon>
        <taxon>Duplodnaviria</taxon>
        <taxon>Heunggongvirae</taxon>
        <taxon>Uroviricota</taxon>
        <taxon>Caudoviricetes</taxon>
        <taxon>Kruegerviridae</taxon>
        <taxon>Cafassovirus</taxon>
        <taxon>Cafassovirus aleemily</taxon>
    </lineage>
</organism>
<feature type="region of interest" description="Disordered" evidence="1">
    <location>
        <begin position="13"/>
        <end position="42"/>
    </location>
</feature>
<keyword evidence="3" id="KW-1185">Reference proteome</keyword>
<dbReference type="EMBL" id="ON970578">
    <property type="protein sequence ID" value="UVK59902.1"/>
    <property type="molecule type" value="Genomic_DNA"/>
</dbReference>